<protein>
    <recommendedName>
        <fullName evidence="3">Lipopolysaccharide biosynthesis protein</fullName>
    </recommendedName>
</protein>
<dbReference type="AlphaFoldDB" id="A0A7W7FHS0"/>
<name>A0A7W7FHS0_9MICO</name>
<gene>
    <name evidence="1" type="ORF">BKA24_000027</name>
</gene>
<evidence type="ECO:0000313" key="1">
    <source>
        <dbReference type="EMBL" id="MBB4665318.1"/>
    </source>
</evidence>
<sequence>MSTIVRAADAAEFLSLVPRLLGYTPTESLVVVPMADGRSLGAMRVDLPPDDADVDAVASSIVGMVCRIPTAEAFVAVAYTFASARAGLPEAELMAALSRSADACGLGVTDALTVAGDGWGSHRSADLPSGGNDLAELSARMPPPGDQTSGARLPDVDDAVVAAIPAAVASLEAALTLICGIPSLADPPERLEPAALEAACALDDLPALYEDALRWDVDDLDPLRGALLVWCLARPSLRDVAIVQWSSDRRGGDRALEAQRRWEDGEEYPSDLGCVMWGEGSRPDPDRLETALTLVRHIAAIAPEELRAGPLATAAWLAWALGRSTHAGTYASAALAQERHHGLADIVRSFVAASHLPDWAFRR</sequence>
<evidence type="ECO:0008006" key="3">
    <source>
        <dbReference type="Google" id="ProtNLM"/>
    </source>
</evidence>
<comment type="caution">
    <text evidence="1">The sequence shown here is derived from an EMBL/GenBank/DDBJ whole genome shotgun (WGS) entry which is preliminary data.</text>
</comment>
<keyword evidence="2" id="KW-1185">Reference proteome</keyword>
<dbReference type="InterPro" id="IPR025447">
    <property type="entry name" value="DUF4192"/>
</dbReference>
<dbReference type="RefSeq" id="WP_184214118.1">
    <property type="nucleotide sequence ID" value="NZ_JACHMD010000001.1"/>
</dbReference>
<dbReference type="EMBL" id="JACHMD010000001">
    <property type="protein sequence ID" value="MBB4665318.1"/>
    <property type="molecule type" value="Genomic_DNA"/>
</dbReference>
<proteinExistence type="predicted"/>
<accession>A0A7W7FHS0</accession>
<reference evidence="1 2" key="1">
    <citation type="submission" date="2020-08" db="EMBL/GenBank/DDBJ databases">
        <title>Sequencing the genomes of 1000 actinobacteria strains.</title>
        <authorList>
            <person name="Klenk H.-P."/>
        </authorList>
    </citation>
    <scope>NUCLEOTIDE SEQUENCE [LARGE SCALE GENOMIC DNA]</scope>
    <source>
        <strain evidence="1 2">DSM 24947</strain>
    </source>
</reference>
<dbReference type="Pfam" id="PF13830">
    <property type="entry name" value="DUF4192"/>
    <property type="match status" value="1"/>
</dbReference>
<organism evidence="1 2">
    <name type="scientific">Microbacterium marinum</name>
    <dbReference type="NCBI Taxonomy" id="421115"/>
    <lineage>
        <taxon>Bacteria</taxon>
        <taxon>Bacillati</taxon>
        <taxon>Actinomycetota</taxon>
        <taxon>Actinomycetes</taxon>
        <taxon>Micrococcales</taxon>
        <taxon>Microbacteriaceae</taxon>
        <taxon>Microbacterium</taxon>
    </lineage>
</organism>
<dbReference type="Proteomes" id="UP000573729">
    <property type="component" value="Unassembled WGS sequence"/>
</dbReference>
<evidence type="ECO:0000313" key="2">
    <source>
        <dbReference type="Proteomes" id="UP000573729"/>
    </source>
</evidence>